<evidence type="ECO:0000256" key="1">
    <source>
        <dbReference type="ARBA" id="ARBA00004651"/>
    </source>
</evidence>
<evidence type="ECO:0000256" key="6">
    <source>
        <dbReference type="ARBA" id="ARBA00022989"/>
    </source>
</evidence>
<feature type="transmembrane region" description="Helical" evidence="8">
    <location>
        <begin position="12"/>
        <end position="31"/>
    </location>
</feature>
<evidence type="ECO:0000256" key="3">
    <source>
        <dbReference type="ARBA" id="ARBA00022448"/>
    </source>
</evidence>
<comment type="subcellular location">
    <subcellularLocation>
        <location evidence="1">Cell membrane</location>
        <topology evidence="1">Multi-pass membrane protein</topology>
    </subcellularLocation>
</comment>
<dbReference type="NCBIfam" id="TIGR01625">
    <property type="entry name" value="YidE_YbjL_dupl"/>
    <property type="match status" value="2"/>
</dbReference>
<dbReference type="InterPro" id="IPR006037">
    <property type="entry name" value="RCK_C"/>
</dbReference>
<feature type="transmembrane region" description="Helical" evidence="8">
    <location>
        <begin position="166"/>
        <end position="186"/>
    </location>
</feature>
<keyword evidence="4" id="KW-1003">Cell membrane</keyword>
<comment type="caution">
    <text evidence="10">The sequence shown here is derived from an EMBL/GenBank/DDBJ whole genome shotgun (WGS) entry which is preliminary data.</text>
</comment>
<accession>A0A9D9E398</accession>
<dbReference type="EMBL" id="JADIMW010000058">
    <property type="protein sequence ID" value="MBO8438288.1"/>
    <property type="molecule type" value="Genomic_DNA"/>
</dbReference>
<evidence type="ECO:0000256" key="8">
    <source>
        <dbReference type="SAM" id="Phobius"/>
    </source>
</evidence>
<evidence type="ECO:0000256" key="7">
    <source>
        <dbReference type="ARBA" id="ARBA00023136"/>
    </source>
</evidence>
<dbReference type="GO" id="GO:0005886">
    <property type="term" value="C:plasma membrane"/>
    <property type="evidence" value="ECO:0007669"/>
    <property type="project" value="UniProtKB-SubCell"/>
</dbReference>
<organism evidence="10 11">
    <name type="scientific">Candidatus Caccoplasma merdipullorum</name>
    <dbReference type="NCBI Taxonomy" id="2840718"/>
    <lineage>
        <taxon>Bacteria</taxon>
        <taxon>Pseudomonadati</taxon>
        <taxon>Bacteroidota</taxon>
        <taxon>Bacteroidia</taxon>
        <taxon>Bacteroidales</taxon>
        <taxon>Bacteroidaceae</taxon>
        <taxon>Bacteroidaceae incertae sedis</taxon>
        <taxon>Candidatus Caccoplasma</taxon>
    </lineage>
</organism>
<comment type="similarity">
    <text evidence="2">Belongs to the AAE transporter (TC 2.A.81) family.</text>
</comment>
<evidence type="ECO:0000256" key="2">
    <source>
        <dbReference type="ARBA" id="ARBA00009854"/>
    </source>
</evidence>
<feature type="transmembrane region" description="Helical" evidence="8">
    <location>
        <begin position="70"/>
        <end position="88"/>
    </location>
</feature>
<dbReference type="InterPro" id="IPR006512">
    <property type="entry name" value="YidE_YbjL"/>
</dbReference>
<feature type="transmembrane region" description="Helical" evidence="8">
    <location>
        <begin position="375"/>
        <end position="395"/>
    </location>
</feature>
<keyword evidence="6 8" id="KW-1133">Transmembrane helix</keyword>
<feature type="transmembrane region" description="Helical" evidence="8">
    <location>
        <begin position="434"/>
        <end position="455"/>
    </location>
</feature>
<reference evidence="10" key="2">
    <citation type="journal article" date="2021" name="PeerJ">
        <title>Extensive microbial diversity within the chicken gut microbiome revealed by metagenomics and culture.</title>
        <authorList>
            <person name="Gilroy R."/>
            <person name="Ravi A."/>
            <person name="Getino M."/>
            <person name="Pursley I."/>
            <person name="Horton D.L."/>
            <person name="Alikhan N.F."/>
            <person name="Baker D."/>
            <person name="Gharbi K."/>
            <person name="Hall N."/>
            <person name="Watson M."/>
            <person name="Adriaenssens E.M."/>
            <person name="Foster-Nyarko E."/>
            <person name="Jarju S."/>
            <person name="Secka A."/>
            <person name="Antonio M."/>
            <person name="Oren A."/>
            <person name="Chaudhuri R.R."/>
            <person name="La Ragione R."/>
            <person name="Hildebrand F."/>
            <person name="Pallen M.J."/>
        </authorList>
    </citation>
    <scope>NUCLEOTIDE SEQUENCE</scope>
    <source>
        <strain evidence="10">G3-4614</strain>
    </source>
</reference>
<dbReference type="InterPro" id="IPR050144">
    <property type="entry name" value="AAE_transporter"/>
</dbReference>
<dbReference type="Gene3D" id="3.30.70.1450">
    <property type="entry name" value="Regulator of K+ conductance, C-terminal domain"/>
    <property type="match status" value="2"/>
</dbReference>
<evidence type="ECO:0000256" key="5">
    <source>
        <dbReference type="ARBA" id="ARBA00022692"/>
    </source>
</evidence>
<dbReference type="Pfam" id="PF06826">
    <property type="entry name" value="Asp-Al_Ex"/>
    <property type="match status" value="2"/>
</dbReference>
<evidence type="ECO:0000256" key="4">
    <source>
        <dbReference type="ARBA" id="ARBA00022475"/>
    </source>
</evidence>
<gene>
    <name evidence="10" type="ORF">IAC54_05250</name>
</gene>
<feature type="transmembrane region" description="Helical" evidence="8">
    <location>
        <begin position="467"/>
        <end position="488"/>
    </location>
</feature>
<dbReference type="GO" id="GO:0006813">
    <property type="term" value="P:potassium ion transport"/>
    <property type="evidence" value="ECO:0007669"/>
    <property type="project" value="InterPro"/>
</dbReference>
<sequence length="553" mass="60242">MNWLQELITTPGIANTVLLYSFIIALGVWLGKRKIFGVSLGVTFVLFVGLLIGHLGFTVNSDILQFAREFGLILFVYSIGLQVGPGFFSSFKKGGMTLNMLAMMIIALNIGVLLVIYYTTSASMSDLVGVLSGAVTNTPGLGAAQQALEQLGMEKEVSDIASGYAAAYPLGVIGIILSMYVIKMLFKINIDKESKKIEEETEVSIPKTLVVTFHAENKMIYGKTIKQLLDFLGRNFVISRMKKKDEIIIPHSTTVIEEGDYLLVVLSQQDEEALEAIIGSKVDMDLEAIKAPVVSRRILITKPEYNGRTIGSLRLHLGYDLNATRVNRAGVDLVAAPNLSLQIGDRITVVGKLEDINRLADKMGNSMKRLNEPNMITLFVGILLGIIFGSIPFSFPGMSSAMKLGLAGGPLIVAILIGRFGYKFKLITYTSTGASLMLREIGICLFLASVGISAGENFVDTIVRGDGLWWVFWGFLITIIPLIITGIFARGYYKINYCSLMGLIAGSTTDPPALAYANKTANNDAPSVAYSTVYPLTMFMRVLTAQLLILIFV</sequence>
<reference evidence="10" key="1">
    <citation type="submission" date="2020-10" db="EMBL/GenBank/DDBJ databases">
        <authorList>
            <person name="Gilroy R."/>
        </authorList>
    </citation>
    <scope>NUCLEOTIDE SEQUENCE</scope>
    <source>
        <strain evidence="10">G3-4614</strain>
    </source>
</reference>
<evidence type="ECO:0000313" key="11">
    <source>
        <dbReference type="Proteomes" id="UP000823636"/>
    </source>
</evidence>
<dbReference type="SUPFAM" id="SSF116726">
    <property type="entry name" value="TrkA C-terminal domain-like"/>
    <property type="match status" value="2"/>
</dbReference>
<feature type="domain" description="RCK C-terminal" evidence="9">
    <location>
        <begin position="195"/>
        <end position="280"/>
    </location>
</feature>
<keyword evidence="7 8" id="KW-0472">Membrane</keyword>
<dbReference type="NCBIfam" id="NF003007">
    <property type="entry name" value="PRK03818.1"/>
    <property type="match status" value="1"/>
</dbReference>
<evidence type="ECO:0000313" key="10">
    <source>
        <dbReference type="EMBL" id="MBO8438288.1"/>
    </source>
</evidence>
<feature type="transmembrane region" description="Helical" evidence="8">
    <location>
        <begin position="38"/>
        <end position="58"/>
    </location>
</feature>
<protein>
    <submittedName>
        <fullName evidence="10">Transporter</fullName>
    </submittedName>
</protein>
<keyword evidence="3" id="KW-0813">Transport</keyword>
<feature type="transmembrane region" description="Helical" evidence="8">
    <location>
        <begin position="100"/>
        <end position="119"/>
    </location>
</feature>
<name>A0A9D9E398_9BACT</name>
<dbReference type="InterPro" id="IPR036721">
    <property type="entry name" value="RCK_C_sf"/>
</dbReference>
<dbReference type="Pfam" id="PF02080">
    <property type="entry name" value="TrkA_C"/>
    <property type="match status" value="2"/>
</dbReference>
<evidence type="ECO:0000259" key="9">
    <source>
        <dbReference type="PROSITE" id="PS51202"/>
    </source>
</evidence>
<keyword evidence="5 8" id="KW-0812">Transmembrane</keyword>
<feature type="domain" description="RCK C-terminal" evidence="9">
    <location>
        <begin position="281"/>
        <end position="365"/>
    </location>
</feature>
<dbReference type="PANTHER" id="PTHR30445">
    <property type="entry name" value="K(+)_H(+) ANTIPORTER SUBUNIT KHTT"/>
    <property type="match status" value="1"/>
</dbReference>
<dbReference type="PANTHER" id="PTHR30445:SF3">
    <property type="entry name" value="TRANSPORT PROTEIN YIDE-RELATED"/>
    <property type="match status" value="1"/>
</dbReference>
<feature type="transmembrane region" description="Helical" evidence="8">
    <location>
        <begin position="401"/>
        <end position="422"/>
    </location>
</feature>
<dbReference type="AlphaFoldDB" id="A0A9D9E398"/>
<dbReference type="PROSITE" id="PS51202">
    <property type="entry name" value="RCK_C"/>
    <property type="match status" value="2"/>
</dbReference>
<proteinExistence type="inferred from homology"/>
<dbReference type="GO" id="GO:0008324">
    <property type="term" value="F:monoatomic cation transmembrane transporter activity"/>
    <property type="evidence" value="ECO:0007669"/>
    <property type="project" value="InterPro"/>
</dbReference>
<dbReference type="Proteomes" id="UP000823636">
    <property type="component" value="Unassembled WGS sequence"/>
</dbReference>